<protein>
    <submittedName>
        <fullName evidence="3">Helix-turn-helix domain-containing protein</fullName>
    </submittedName>
</protein>
<accession>A0A5Q0TJ00</accession>
<dbReference type="PROSITE" id="PS50943">
    <property type="entry name" value="HTH_CROC1"/>
    <property type="match status" value="1"/>
</dbReference>
<dbReference type="InterPro" id="IPR001387">
    <property type="entry name" value="Cro/C1-type_HTH"/>
</dbReference>
<name>A0A5Q0TJ00_9VIBR</name>
<dbReference type="Gene3D" id="1.10.260.40">
    <property type="entry name" value="lambda repressor-like DNA-binding domains"/>
    <property type="match status" value="1"/>
</dbReference>
<dbReference type="EMBL" id="CP045700">
    <property type="protein sequence ID" value="QGA66216.1"/>
    <property type="molecule type" value="Genomic_DNA"/>
</dbReference>
<dbReference type="RefSeq" id="WP_153448351.1">
    <property type="nucleotide sequence ID" value="NZ_CP045700.1"/>
</dbReference>
<feature type="domain" description="HTH cro/C1-type" evidence="2">
    <location>
        <begin position="33"/>
        <end position="90"/>
    </location>
</feature>
<dbReference type="Pfam" id="PF01381">
    <property type="entry name" value="HTH_3"/>
    <property type="match status" value="1"/>
</dbReference>
<dbReference type="Proteomes" id="UP000348942">
    <property type="component" value="Chromosome 2"/>
</dbReference>
<evidence type="ECO:0000259" key="2">
    <source>
        <dbReference type="PROSITE" id="PS50943"/>
    </source>
</evidence>
<dbReference type="GO" id="GO:0003677">
    <property type="term" value="F:DNA binding"/>
    <property type="evidence" value="ECO:0007669"/>
    <property type="project" value="InterPro"/>
</dbReference>
<proteinExistence type="predicted"/>
<keyword evidence="4" id="KW-1185">Reference proteome</keyword>
<reference evidence="3 4" key="1">
    <citation type="submission" date="2019-10" db="EMBL/GenBank/DDBJ databases">
        <title>Vibrio sp. nov., isolated from Coralline algae surface.</title>
        <authorList>
            <person name="Geng Y."/>
            <person name="Zhang X."/>
        </authorList>
    </citation>
    <scope>NUCLEOTIDE SEQUENCE [LARGE SCALE GENOMIC DNA]</scope>
    <source>
        <strain evidence="3 4">SM1977</strain>
    </source>
</reference>
<dbReference type="SUPFAM" id="SSF47413">
    <property type="entry name" value="lambda repressor-like DNA-binding domains"/>
    <property type="match status" value="1"/>
</dbReference>
<sequence length="100" mass="11225">MARNLNEMMASRSLESQSRITEMAEEMLLEVKLQSLREELEVTQSELAKHMGISQPSVVAIEQRGSDVKISTMKRYVEAMGGKMSIDVELPTGRHIGFNV</sequence>
<dbReference type="AlphaFoldDB" id="A0A5Q0TJ00"/>
<evidence type="ECO:0000313" key="4">
    <source>
        <dbReference type="Proteomes" id="UP000348942"/>
    </source>
</evidence>
<gene>
    <name evidence="3" type="ORF">GFB47_12265</name>
</gene>
<feature type="coiled-coil region" evidence="1">
    <location>
        <begin position="26"/>
        <end position="53"/>
    </location>
</feature>
<evidence type="ECO:0000313" key="3">
    <source>
        <dbReference type="EMBL" id="QGA66216.1"/>
    </source>
</evidence>
<keyword evidence="1" id="KW-0175">Coiled coil</keyword>
<dbReference type="InterPro" id="IPR010982">
    <property type="entry name" value="Lambda_DNA-bd_dom_sf"/>
</dbReference>
<dbReference type="CDD" id="cd00093">
    <property type="entry name" value="HTH_XRE"/>
    <property type="match status" value="1"/>
</dbReference>
<organism evidence="3 4">
    <name type="scientific">Vibrio algicola</name>
    <dbReference type="NCBI Taxonomy" id="2662262"/>
    <lineage>
        <taxon>Bacteria</taxon>
        <taxon>Pseudomonadati</taxon>
        <taxon>Pseudomonadota</taxon>
        <taxon>Gammaproteobacteria</taxon>
        <taxon>Vibrionales</taxon>
        <taxon>Vibrionaceae</taxon>
        <taxon>Vibrio</taxon>
    </lineage>
</organism>
<dbReference type="SMART" id="SM00530">
    <property type="entry name" value="HTH_XRE"/>
    <property type="match status" value="1"/>
</dbReference>
<evidence type="ECO:0000256" key="1">
    <source>
        <dbReference type="SAM" id="Coils"/>
    </source>
</evidence>